<evidence type="ECO:0000259" key="9">
    <source>
        <dbReference type="Pfam" id="PF03895"/>
    </source>
</evidence>
<protein>
    <submittedName>
        <fullName evidence="10">YadA-like family protein</fullName>
    </submittedName>
</protein>
<evidence type="ECO:0000256" key="5">
    <source>
        <dbReference type="ARBA" id="ARBA00022729"/>
    </source>
</evidence>
<keyword evidence="7" id="KW-0998">Cell outer membrane</keyword>
<comment type="caution">
    <text evidence="10">The sequence shown here is derived from an EMBL/GenBank/DDBJ whole genome shotgun (WGS) entry which is preliminary data.</text>
</comment>
<organism evidence="10">
    <name type="scientific">Xenorhabdus szentirmaii</name>
    <dbReference type="NCBI Taxonomy" id="290112"/>
    <lineage>
        <taxon>Bacteria</taxon>
        <taxon>Pseudomonadati</taxon>
        <taxon>Pseudomonadota</taxon>
        <taxon>Gammaproteobacteria</taxon>
        <taxon>Enterobacterales</taxon>
        <taxon>Morganellaceae</taxon>
        <taxon>Xenorhabdus</taxon>
    </lineage>
</organism>
<feature type="region of interest" description="Disordered" evidence="8">
    <location>
        <begin position="1"/>
        <end position="37"/>
    </location>
</feature>
<evidence type="ECO:0000256" key="7">
    <source>
        <dbReference type="ARBA" id="ARBA00023237"/>
    </source>
</evidence>
<evidence type="ECO:0000256" key="1">
    <source>
        <dbReference type="ARBA" id="ARBA00004241"/>
    </source>
</evidence>
<dbReference type="Gene3D" id="3.30.1300.30">
    <property type="entry name" value="GSPII I/J protein-like"/>
    <property type="match status" value="1"/>
</dbReference>
<evidence type="ECO:0000256" key="3">
    <source>
        <dbReference type="ARBA" id="ARBA00022452"/>
    </source>
</evidence>
<accession>A0AAW3YUT3</accession>
<dbReference type="Proteomes" id="UP001193920">
    <property type="component" value="Unassembled WGS sequence"/>
</dbReference>
<dbReference type="GO" id="GO:0009279">
    <property type="term" value="C:cell outer membrane"/>
    <property type="evidence" value="ECO:0007669"/>
    <property type="project" value="UniProtKB-SubCell"/>
</dbReference>
<reference evidence="10" key="1">
    <citation type="submission" date="2020-09" db="EMBL/GenBank/DDBJ databases">
        <authorList>
            <person name="Palma L."/>
            <person name="Caballero P."/>
            <person name="Berry C."/>
            <person name="Del Valle E."/>
        </authorList>
    </citation>
    <scope>NUCLEOTIDE SEQUENCE</scope>
    <source>
        <strain evidence="10">M</strain>
    </source>
</reference>
<dbReference type="SUPFAM" id="SSF54523">
    <property type="entry name" value="Pili subunits"/>
    <property type="match status" value="1"/>
</dbReference>
<dbReference type="InterPro" id="IPR005594">
    <property type="entry name" value="YadA_C"/>
</dbReference>
<evidence type="ECO:0000256" key="6">
    <source>
        <dbReference type="ARBA" id="ARBA00023136"/>
    </source>
</evidence>
<dbReference type="AlphaFoldDB" id="A0AAW3YUT3"/>
<evidence type="ECO:0000256" key="2">
    <source>
        <dbReference type="ARBA" id="ARBA00004442"/>
    </source>
</evidence>
<dbReference type="SUPFAM" id="SSF58113">
    <property type="entry name" value="Apolipoprotein A-I"/>
    <property type="match status" value="1"/>
</dbReference>
<evidence type="ECO:0000256" key="4">
    <source>
        <dbReference type="ARBA" id="ARBA00022692"/>
    </source>
</evidence>
<keyword evidence="4" id="KW-0812">Transmembrane</keyword>
<feature type="domain" description="Trimeric autotransporter adhesin YadA-like C-terminal membrane anchor" evidence="9">
    <location>
        <begin position="111"/>
        <end position="165"/>
    </location>
</feature>
<evidence type="ECO:0000313" key="10">
    <source>
        <dbReference type="EMBL" id="MBD2801910.1"/>
    </source>
</evidence>
<comment type="subcellular location">
    <subcellularLocation>
        <location evidence="2">Cell outer membrane</location>
    </subcellularLocation>
    <subcellularLocation>
        <location evidence="1">Cell surface</location>
    </subcellularLocation>
</comment>
<name>A0AAW3YUT3_9GAMM</name>
<proteinExistence type="predicted"/>
<reference evidence="10" key="2">
    <citation type="journal article" date="2024" name="Toxins">
        <title>Genome Sequence Analysis of Native Xenorhabdus Strains Isolated from Entomopathogenic Nematodes in Argentina.</title>
        <authorList>
            <person name="Palma L."/>
            <person name="Frizzo L."/>
            <person name="Kaiser S."/>
            <person name="Berry C."/>
            <person name="Caballero P."/>
            <person name="Bode H.B."/>
            <person name="Del Valle E.E."/>
        </authorList>
    </citation>
    <scope>NUCLEOTIDE SEQUENCE</scope>
    <source>
        <strain evidence="10">M</strain>
    </source>
</reference>
<dbReference type="GO" id="GO:0009986">
    <property type="term" value="C:cell surface"/>
    <property type="evidence" value="ECO:0007669"/>
    <property type="project" value="UniProtKB-SubCell"/>
</dbReference>
<keyword evidence="3" id="KW-1134">Transmembrane beta strand</keyword>
<dbReference type="EMBL" id="JACXBF010000415">
    <property type="protein sequence ID" value="MBD2801910.1"/>
    <property type="molecule type" value="Genomic_DNA"/>
</dbReference>
<gene>
    <name evidence="10" type="ORF">ID854_16080</name>
</gene>
<dbReference type="Pfam" id="PF03895">
    <property type="entry name" value="YadA_anchor"/>
    <property type="match status" value="1"/>
</dbReference>
<keyword evidence="5" id="KW-0732">Signal</keyword>
<evidence type="ECO:0000256" key="8">
    <source>
        <dbReference type="SAM" id="MobiDB-lite"/>
    </source>
</evidence>
<dbReference type="InterPro" id="IPR045584">
    <property type="entry name" value="Pilin-like"/>
</dbReference>
<sequence>MDNKIKSAAEQASKEKVKEVEEKAEKLDQKVEEKTKEVKKEIKEEAKELYKYADNKADALRDESVARVGELKAEMYQGFNKLDNKINRVGKRANAGIAGVAAMTNIPYSNTDRFSVGVGLGKYHDGSAVAVGAQAKLTENVNIRASTSWNNDEGAVMGAGVAIGW</sequence>
<keyword evidence="6" id="KW-0472">Membrane</keyword>